<dbReference type="EMBL" id="KB822711">
    <property type="protein sequence ID" value="ETN47220.1"/>
    <property type="molecule type" value="Genomic_DNA"/>
</dbReference>
<dbReference type="AlphaFoldDB" id="W2SF08"/>
<dbReference type="GO" id="GO:0003677">
    <property type="term" value="F:DNA binding"/>
    <property type="evidence" value="ECO:0007669"/>
    <property type="project" value="UniProtKB-KW"/>
</dbReference>
<dbReference type="PANTHER" id="PTHR36206:SF12">
    <property type="entry name" value="ASPERCRYPTIN BIOSYNTHESIS CLUSTER-SPECIFIC TRANSCRIPTION REGULATOR ATNN-RELATED"/>
    <property type="match status" value="1"/>
</dbReference>
<dbReference type="PANTHER" id="PTHR36206">
    <property type="entry name" value="ASPERCRYPTIN BIOSYNTHESIS CLUSTER-SPECIFIC TRANSCRIPTION REGULATOR ATNN-RELATED"/>
    <property type="match status" value="1"/>
</dbReference>
<accession>W2SF08</accession>
<organism evidence="8 9">
    <name type="scientific">Cyphellophora europaea (strain CBS 101466)</name>
    <name type="common">Phialophora europaea</name>
    <dbReference type="NCBI Taxonomy" id="1220924"/>
    <lineage>
        <taxon>Eukaryota</taxon>
        <taxon>Fungi</taxon>
        <taxon>Dikarya</taxon>
        <taxon>Ascomycota</taxon>
        <taxon>Pezizomycotina</taxon>
        <taxon>Eurotiomycetes</taxon>
        <taxon>Chaetothyriomycetidae</taxon>
        <taxon>Chaetothyriales</taxon>
        <taxon>Cyphellophoraceae</taxon>
        <taxon>Cyphellophora</taxon>
    </lineage>
</organism>
<dbReference type="InterPro" id="IPR021858">
    <property type="entry name" value="Fun_TF"/>
</dbReference>
<proteinExistence type="predicted"/>
<dbReference type="SUPFAM" id="SSF57701">
    <property type="entry name" value="Zn2/Cys6 DNA-binding domain"/>
    <property type="match status" value="1"/>
</dbReference>
<dbReference type="InParanoid" id="W2SF08"/>
<evidence type="ECO:0000256" key="6">
    <source>
        <dbReference type="ARBA" id="ARBA00023242"/>
    </source>
</evidence>
<dbReference type="Pfam" id="PF00172">
    <property type="entry name" value="Zn_clus"/>
    <property type="match status" value="1"/>
</dbReference>
<dbReference type="VEuPathDB" id="FungiDB:HMPREF1541_01411"/>
<dbReference type="GO" id="GO:0008270">
    <property type="term" value="F:zinc ion binding"/>
    <property type="evidence" value="ECO:0007669"/>
    <property type="project" value="InterPro"/>
</dbReference>
<evidence type="ECO:0000256" key="3">
    <source>
        <dbReference type="ARBA" id="ARBA00023015"/>
    </source>
</evidence>
<dbReference type="SMART" id="SM00066">
    <property type="entry name" value="GAL4"/>
    <property type="match status" value="1"/>
</dbReference>
<reference evidence="8 9" key="1">
    <citation type="submission" date="2013-03" db="EMBL/GenBank/DDBJ databases">
        <title>The Genome Sequence of Phialophora europaea CBS 101466.</title>
        <authorList>
            <consortium name="The Broad Institute Genomics Platform"/>
            <person name="Cuomo C."/>
            <person name="de Hoog S."/>
            <person name="Gorbushina A."/>
            <person name="Walker B."/>
            <person name="Young S.K."/>
            <person name="Zeng Q."/>
            <person name="Gargeya S."/>
            <person name="Fitzgerald M."/>
            <person name="Haas B."/>
            <person name="Abouelleil A."/>
            <person name="Allen A.W."/>
            <person name="Alvarado L."/>
            <person name="Arachchi H.M."/>
            <person name="Berlin A.M."/>
            <person name="Chapman S.B."/>
            <person name="Gainer-Dewar J."/>
            <person name="Goldberg J."/>
            <person name="Griggs A."/>
            <person name="Gujja S."/>
            <person name="Hansen M."/>
            <person name="Howarth C."/>
            <person name="Imamovic A."/>
            <person name="Ireland A."/>
            <person name="Larimer J."/>
            <person name="McCowan C."/>
            <person name="Murphy C."/>
            <person name="Pearson M."/>
            <person name="Poon T.W."/>
            <person name="Priest M."/>
            <person name="Roberts A."/>
            <person name="Saif S."/>
            <person name="Shea T."/>
            <person name="Sisk P."/>
            <person name="Sykes S."/>
            <person name="Wortman J."/>
            <person name="Nusbaum C."/>
            <person name="Birren B."/>
        </authorList>
    </citation>
    <scope>NUCLEOTIDE SEQUENCE [LARGE SCALE GENOMIC DNA]</scope>
    <source>
        <strain evidence="8 9">CBS 101466</strain>
    </source>
</reference>
<evidence type="ECO:0000256" key="1">
    <source>
        <dbReference type="ARBA" id="ARBA00022723"/>
    </source>
</evidence>
<dbReference type="Gene3D" id="4.10.240.10">
    <property type="entry name" value="Zn(2)-C6 fungal-type DNA-binding domain"/>
    <property type="match status" value="1"/>
</dbReference>
<dbReference type="STRING" id="1220924.W2SF08"/>
<dbReference type="InterPro" id="IPR036864">
    <property type="entry name" value="Zn2-C6_fun-type_DNA-bd_sf"/>
</dbReference>
<evidence type="ECO:0000256" key="5">
    <source>
        <dbReference type="ARBA" id="ARBA00023163"/>
    </source>
</evidence>
<dbReference type="GO" id="GO:0000981">
    <property type="term" value="F:DNA-binding transcription factor activity, RNA polymerase II-specific"/>
    <property type="evidence" value="ECO:0007669"/>
    <property type="project" value="InterPro"/>
</dbReference>
<dbReference type="InterPro" id="IPR001138">
    <property type="entry name" value="Zn2Cys6_DnaBD"/>
</dbReference>
<sequence length="510" mass="57432">MSSTPRAKPAGNQSSGCQTCKHRHLKCDEGQPRCQKCVKSNRICSYSSEGSSASSTKFVVYSVPRAMTSTPDLVYSEKQSLHYFRSRAALQITAPYQSELWTECIFQVADKHSFVMSALVALSSMHESYTYQSGARDRLQADASRHYGKAVQHISRTAQADLSIEAVLVSCLLFYSIESLRGYFCHALQHAYAGIKIIGDNRPPSSPRSPRSSALDDALSQAFLALQNQVKEFDYLALRAYDTNKGFDPPMNNHFATVEEGMHHLEIVYNEIFCFTHYCQYLQESSQSLSELYPTQIAPRYEKVMARYNHWSHGVSQMGMLVDESQHTKSYQGYLILRIYELVFKAMLRSLHTAECFNTYDPDIASALELTELFLNSQDPTDGSQCTFSVSIGVIPMLFALTWRCNNALIRDKALDLLRRNRRREGLWDSHVVVQLAERVIGLKNLLAAGGSDKSSAMLQIAHIEFISETICNMTCIYLGPEVDVKQNLMPLEGVIGERRHVETIQMAVA</sequence>
<keyword evidence="6" id="KW-0539">Nucleus</keyword>
<evidence type="ECO:0000256" key="4">
    <source>
        <dbReference type="ARBA" id="ARBA00023125"/>
    </source>
</evidence>
<name>W2SF08_CYPE1</name>
<dbReference type="Pfam" id="PF11951">
    <property type="entry name" value="Fungal_trans_2"/>
    <property type="match status" value="1"/>
</dbReference>
<dbReference type="OrthoDB" id="2593732at2759"/>
<dbReference type="CDD" id="cd00067">
    <property type="entry name" value="GAL4"/>
    <property type="match status" value="1"/>
</dbReference>
<evidence type="ECO:0000256" key="2">
    <source>
        <dbReference type="ARBA" id="ARBA00022833"/>
    </source>
</evidence>
<evidence type="ECO:0000313" key="8">
    <source>
        <dbReference type="EMBL" id="ETN47220.1"/>
    </source>
</evidence>
<dbReference type="Proteomes" id="UP000030752">
    <property type="component" value="Unassembled WGS sequence"/>
</dbReference>
<dbReference type="GeneID" id="19968750"/>
<dbReference type="eggNOG" id="ENOG502SM93">
    <property type="taxonomic scope" value="Eukaryota"/>
</dbReference>
<dbReference type="PROSITE" id="PS00463">
    <property type="entry name" value="ZN2_CY6_FUNGAL_1"/>
    <property type="match status" value="1"/>
</dbReference>
<dbReference type="PROSITE" id="PS50048">
    <property type="entry name" value="ZN2_CY6_FUNGAL_2"/>
    <property type="match status" value="1"/>
</dbReference>
<keyword evidence="3" id="KW-0805">Transcription regulation</keyword>
<evidence type="ECO:0000259" key="7">
    <source>
        <dbReference type="PROSITE" id="PS50048"/>
    </source>
</evidence>
<keyword evidence="5" id="KW-0804">Transcription</keyword>
<dbReference type="RefSeq" id="XP_008711932.1">
    <property type="nucleotide sequence ID" value="XM_008713710.1"/>
</dbReference>
<feature type="domain" description="Zn(2)-C6 fungal-type" evidence="7">
    <location>
        <begin position="16"/>
        <end position="46"/>
    </location>
</feature>
<keyword evidence="1" id="KW-0479">Metal-binding</keyword>
<keyword evidence="9" id="KW-1185">Reference proteome</keyword>
<protein>
    <recommendedName>
        <fullName evidence="7">Zn(2)-C6 fungal-type domain-containing protein</fullName>
    </recommendedName>
</protein>
<keyword evidence="4" id="KW-0238">DNA-binding</keyword>
<dbReference type="HOGENOM" id="CLU_011409_6_0_1"/>
<dbReference type="InterPro" id="IPR052360">
    <property type="entry name" value="Transcr_Regulatory_Proteins"/>
</dbReference>
<keyword evidence="2" id="KW-0862">Zinc</keyword>
<gene>
    <name evidence="8" type="ORF">HMPREF1541_01411</name>
</gene>
<evidence type="ECO:0000313" key="9">
    <source>
        <dbReference type="Proteomes" id="UP000030752"/>
    </source>
</evidence>